<dbReference type="AlphaFoldDB" id="Q6SK35"/>
<feature type="region of interest" description="Disordered" evidence="1">
    <location>
        <begin position="14"/>
        <end position="35"/>
    </location>
</feature>
<protein>
    <submittedName>
        <fullName evidence="2">NLP/P60-family secreted protein</fullName>
    </submittedName>
</protein>
<geneLocation type="plasmid" evidence="2">
    <name>pAA1</name>
</geneLocation>
<evidence type="ECO:0000313" key="2">
    <source>
        <dbReference type="EMBL" id="AAS20137.1"/>
    </source>
</evidence>
<proteinExistence type="predicted"/>
<sequence length="68" mass="6962">MEPVCFIDPFAAEGASVAPPGKPSPVPAPSVSSAPSSRVVFSSGHERQVRLLIHDLAVLAVSQDPTGP</sequence>
<accession>Q6SK35</accession>
<name>Q6SK35_PAEAU</name>
<organism evidence="2">
    <name type="scientific">Paenarthrobacter aurescens</name>
    <name type="common">Arthrobacter aurescens</name>
    <dbReference type="NCBI Taxonomy" id="43663"/>
    <lineage>
        <taxon>Bacteria</taxon>
        <taxon>Bacillati</taxon>
        <taxon>Actinomycetota</taxon>
        <taxon>Actinomycetes</taxon>
        <taxon>Micrococcales</taxon>
        <taxon>Micrococcaceae</taxon>
        <taxon>Paenarthrobacter</taxon>
    </lineage>
</organism>
<keyword evidence="2" id="KW-0614">Plasmid</keyword>
<dbReference type="EMBL" id="AY456696">
    <property type="protein sequence ID" value="AAS20137.1"/>
    <property type="molecule type" value="Genomic_DNA"/>
</dbReference>
<reference evidence="2" key="1">
    <citation type="journal article" date="2004" name="Appl. Environ. Microbiol.">
        <title>Arthrobacter aurescens TC1 atrazine catabolism genes trzN, atzB, and atzC are linked on a 160-kilobase region and are functional in Escherichia coli.</title>
        <authorList>
            <person name="Sajjaphan K."/>
            <person name="Shapir N."/>
            <person name="Wackett L.P."/>
            <person name="Palmer M."/>
            <person name="Blackmon B."/>
            <person name="Tomkins J."/>
            <person name="Sadowsky M.J."/>
        </authorList>
    </citation>
    <scope>NUCLEOTIDE SEQUENCE</scope>
    <source>
        <strain evidence="2">TC1</strain>
        <plasmid evidence="2">pAA1</plasmid>
    </source>
</reference>
<evidence type="ECO:0000256" key="1">
    <source>
        <dbReference type="SAM" id="MobiDB-lite"/>
    </source>
</evidence>